<feature type="transmembrane region" description="Helical" evidence="1">
    <location>
        <begin position="74"/>
        <end position="93"/>
    </location>
</feature>
<keyword evidence="1" id="KW-1133">Transmembrane helix</keyword>
<dbReference type="AlphaFoldDB" id="A0A840UPJ9"/>
<dbReference type="InterPro" id="IPR052966">
    <property type="entry name" value="Beta-lactamase_Reg"/>
</dbReference>
<reference evidence="2 3" key="1">
    <citation type="submission" date="2020-08" db="EMBL/GenBank/DDBJ databases">
        <title>Genomic Encyclopedia of Type Strains, Phase IV (KMG-IV): sequencing the most valuable type-strain genomes for metagenomic binning, comparative biology and taxonomic classification.</title>
        <authorList>
            <person name="Goeker M."/>
        </authorList>
    </citation>
    <scope>NUCLEOTIDE SEQUENCE [LARGE SCALE GENOMIC DNA]</scope>
    <source>
        <strain evidence="2 3">DSM 22359</strain>
    </source>
</reference>
<dbReference type="RefSeq" id="WP_183706337.1">
    <property type="nucleotide sequence ID" value="NZ_JACHFE010000011.1"/>
</dbReference>
<gene>
    <name evidence="2" type="ORF">HNR38_003290</name>
</gene>
<evidence type="ECO:0000313" key="3">
    <source>
        <dbReference type="Proteomes" id="UP000591735"/>
    </source>
</evidence>
<protein>
    <submittedName>
        <fullName evidence="2">AmpE protein</fullName>
    </submittedName>
</protein>
<proteinExistence type="predicted"/>
<comment type="caution">
    <text evidence="2">The sequence shown here is derived from an EMBL/GenBank/DDBJ whole genome shotgun (WGS) entry which is preliminary data.</text>
</comment>
<evidence type="ECO:0000313" key="2">
    <source>
        <dbReference type="EMBL" id="MBB5322777.1"/>
    </source>
</evidence>
<organism evidence="2 3">
    <name type="scientific">Marinobacter oulmenensis</name>
    <dbReference type="NCBI Taxonomy" id="643747"/>
    <lineage>
        <taxon>Bacteria</taxon>
        <taxon>Pseudomonadati</taxon>
        <taxon>Pseudomonadota</taxon>
        <taxon>Gammaproteobacteria</taxon>
        <taxon>Pseudomonadales</taxon>
        <taxon>Marinobacteraceae</taxon>
        <taxon>Marinobacter</taxon>
    </lineage>
</organism>
<keyword evidence="1" id="KW-0472">Membrane</keyword>
<name>A0A840UPJ9_9GAMM</name>
<feature type="transmembrane region" description="Helical" evidence="1">
    <location>
        <begin position="45"/>
        <end position="67"/>
    </location>
</feature>
<dbReference type="EMBL" id="JACHFE010000011">
    <property type="protein sequence ID" value="MBB5322777.1"/>
    <property type="molecule type" value="Genomic_DNA"/>
</dbReference>
<dbReference type="PANTHER" id="PTHR38684:SF1">
    <property type="entry name" value="PROTEIN AMPE"/>
    <property type="match status" value="1"/>
</dbReference>
<dbReference type="GO" id="GO:0005886">
    <property type="term" value="C:plasma membrane"/>
    <property type="evidence" value="ECO:0007669"/>
    <property type="project" value="TreeGrafter"/>
</dbReference>
<evidence type="ECO:0000256" key="1">
    <source>
        <dbReference type="SAM" id="Phobius"/>
    </source>
</evidence>
<feature type="transmembrane region" description="Helical" evidence="1">
    <location>
        <begin position="150"/>
        <end position="172"/>
    </location>
</feature>
<dbReference type="Proteomes" id="UP000591735">
    <property type="component" value="Unassembled WGS sequence"/>
</dbReference>
<keyword evidence="3" id="KW-1185">Reference proteome</keyword>
<dbReference type="GO" id="GO:0046677">
    <property type="term" value="P:response to antibiotic"/>
    <property type="evidence" value="ECO:0007669"/>
    <property type="project" value="TreeGrafter"/>
</dbReference>
<feature type="transmembrane region" description="Helical" evidence="1">
    <location>
        <begin position="193"/>
        <end position="215"/>
    </location>
</feature>
<sequence length="295" mass="32625">MKLVILLLAYMLRRRLDNHDRWNGDAAWRRWFGRGVSVEAGREDAIGRGLMAILVPVLLLILIAWLVRGAGLGILLAPLDLVVLVALMGAPGWRRVLNDYADAWARGDTQAAWHHIQERLPASERGAALSPEAMHLALSRALMTSVFNRYFLVVFWYLIGGLPVALLARGLVALADHWPAAPARERYRRAAQWLAWIPARLLSCTFGVAGDFAGWSRDIRRVLPGFGRSTDEVLITAANGSLTGYALDPARFSEVHPEQWPDFGGRSLAAVRDLLNRSMLVWICVIALLVIAGVA</sequence>
<dbReference type="InterPro" id="IPR031347">
    <property type="entry name" value="AmpE"/>
</dbReference>
<dbReference type="PANTHER" id="PTHR38684">
    <property type="entry name" value="PROTEIN AMPE"/>
    <property type="match status" value="1"/>
</dbReference>
<accession>A0A840UPJ9</accession>
<feature type="transmembrane region" description="Helical" evidence="1">
    <location>
        <begin position="274"/>
        <end position="294"/>
    </location>
</feature>
<dbReference type="Pfam" id="PF17113">
    <property type="entry name" value="AmpE"/>
    <property type="match status" value="1"/>
</dbReference>
<keyword evidence="1" id="KW-0812">Transmembrane</keyword>